<dbReference type="OrthoDB" id="422736at2759"/>
<feature type="compositionally biased region" description="Polar residues" evidence="1">
    <location>
        <begin position="80"/>
        <end position="90"/>
    </location>
</feature>
<sequence length="632" mass="70530">MTLFAFVWRKPVLIAFVVVVCFALVYSLPTLDTDRLRDIIPHHSKLHQDSTLTRDSRPTQESKLQTSSAGPTSSAATESLPGSTAAESTAESQPNPSSAPPPESIPSQPSVPEEKTSQLHYLIPASRGNLELCYNLVSSAVNRYPVPTLLGWNGTGEFDAALTHLAKLRAMKRYFHSLRPHEDDDLVLIVDGYDIMQQLPPDVIIERYFDIASKADAHLAERFGITVDEARARNLRQTIFWGPDKICFPMDFRASRCWAVPPSTLGPQAFGPNSWNGEMLFADPRWLNSGTVIGPINDMRRLIDATMDEIAATHDAEYEFRESDQYYIANVWGRQEYWRSKQAADDGGDVQGGPRNRTNPERPPSGEDTELHIAIEYESALFQTKAGYEPFIGYLQFNESGLTANMSVDMFGLGAAFEPYPVVMPENVRAALTKLYDAIPEAHPGSVATDWIRTVGLGVNYITKHIYGLWHCTGRKEWIHLEYPTLWWYPFVKSLLRAAVKASQAGELISARPIDGRRWASKTFYPDARTLRSEYGGAWSDEVEWGMFVPWRELCEPHEEILFRGEQGIVPALPASSPPPLPPPPPSPPRPSPPPPPPPSSQPPPPPPSPPPPPPPPPSEPQVKRVEVRRQW</sequence>
<dbReference type="Proteomes" id="UP000237481">
    <property type="component" value="Unassembled WGS sequence"/>
</dbReference>
<comment type="caution">
    <text evidence="2">The sequence shown here is derived from an EMBL/GenBank/DDBJ whole genome shotgun (WGS) entry which is preliminary data.</text>
</comment>
<organism evidence="2 3">
    <name type="scientific">Tolypocladium paradoxum</name>
    <dbReference type="NCBI Taxonomy" id="94208"/>
    <lineage>
        <taxon>Eukaryota</taxon>
        <taxon>Fungi</taxon>
        <taxon>Dikarya</taxon>
        <taxon>Ascomycota</taxon>
        <taxon>Pezizomycotina</taxon>
        <taxon>Sordariomycetes</taxon>
        <taxon>Hypocreomycetidae</taxon>
        <taxon>Hypocreales</taxon>
        <taxon>Ophiocordycipitaceae</taxon>
        <taxon>Tolypocladium</taxon>
    </lineage>
</organism>
<keyword evidence="3" id="KW-1185">Reference proteome</keyword>
<feature type="region of interest" description="Disordered" evidence="1">
    <location>
        <begin position="342"/>
        <end position="367"/>
    </location>
</feature>
<proteinExistence type="predicted"/>
<evidence type="ECO:0000313" key="2">
    <source>
        <dbReference type="EMBL" id="POR32251.1"/>
    </source>
</evidence>
<feature type="region of interest" description="Disordered" evidence="1">
    <location>
        <begin position="570"/>
        <end position="632"/>
    </location>
</feature>
<dbReference type="EMBL" id="PKSG01000887">
    <property type="protein sequence ID" value="POR32251.1"/>
    <property type="molecule type" value="Genomic_DNA"/>
</dbReference>
<feature type="compositionally biased region" description="Pro residues" evidence="1">
    <location>
        <begin position="576"/>
        <end position="620"/>
    </location>
</feature>
<accession>A0A2S4KPY4</accession>
<dbReference type="PANTHER" id="PTHR36587">
    <property type="entry name" value="EXPRESSION SITE-ASSOCIATED GENE 3 (ESAG3)-LIKE PROTEIN"/>
    <property type="match status" value="1"/>
</dbReference>
<evidence type="ECO:0000256" key="1">
    <source>
        <dbReference type="SAM" id="MobiDB-lite"/>
    </source>
</evidence>
<name>A0A2S4KPY4_9HYPO</name>
<reference evidence="2 3" key="1">
    <citation type="submission" date="2018-01" db="EMBL/GenBank/DDBJ databases">
        <title>Harnessing the power of phylogenomics to disentangle the directionality and signatures of interkingdom host jumping in the parasitic fungal genus Tolypocladium.</title>
        <authorList>
            <person name="Quandt C.A."/>
            <person name="Patterson W."/>
            <person name="Spatafora J.W."/>
        </authorList>
    </citation>
    <scope>NUCLEOTIDE SEQUENCE [LARGE SCALE GENOMIC DNA]</scope>
    <source>
        <strain evidence="2 3">NRBC 100945</strain>
    </source>
</reference>
<evidence type="ECO:0000313" key="3">
    <source>
        <dbReference type="Proteomes" id="UP000237481"/>
    </source>
</evidence>
<feature type="region of interest" description="Disordered" evidence="1">
    <location>
        <begin position="46"/>
        <end position="117"/>
    </location>
</feature>
<feature type="compositionally biased region" description="Basic and acidic residues" evidence="1">
    <location>
        <begin position="622"/>
        <end position="632"/>
    </location>
</feature>
<dbReference type="AlphaFoldDB" id="A0A2S4KPY4"/>
<gene>
    <name evidence="2" type="ORF">TPAR_07551</name>
</gene>
<dbReference type="PANTHER" id="PTHR36587:SF2">
    <property type="entry name" value="EXPRESSION SITE-ASSOCIATED GENE 3 (ESAG3)-LIKE PROTEIN"/>
    <property type="match status" value="1"/>
</dbReference>
<dbReference type="CDD" id="cd22997">
    <property type="entry name" value="GT_LH"/>
    <property type="match status" value="1"/>
</dbReference>
<dbReference type="STRING" id="94208.A0A2S4KPY4"/>
<feature type="compositionally biased region" description="Basic and acidic residues" evidence="1">
    <location>
        <begin position="46"/>
        <end position="60"/>
    </location>
</feature>
<protein>
    <submittedName>
        <fullName evidence="2">Uncharacterized protein</fullName>
    </submittedName>
</protein>
<feature type="compositionally biased region" description="Low complexity" evidence="1">
    <location>
        <begin position="66"/>
        <end position="79"/>
    </location>
</feature>